<dbReference type="EMBL" id="AVOT02006325">
    <property type="protein sequence ID" value="MBW0481280.1"/>
    <property type="molecule type" value="Genomic_DNA"/>
</dbReference>
<organism evidence="1 2">
    <name type="scientific">Austropuccinia psidii MF-1</name>
    <dbReference type="NCBI Taxonomy" id="1389203"/>
    <lineage>
        <taxon>Eukaryota</taxon>
        <taxon>Fungi</taxon>
        <taxon>Dikarya</taxon>
        <taxon>Basidiomycota</taxon>
        <taxon>Pucciniomycotina</taxon>
        <taxon>Pucciniomycetes</taxon>
        <taxon>Pucciniales</taxon>
        <taxon>Sphaerophragmiaceae</taxon>
        <taxon>Austropuccinia</taxon>
    </lineage>
</organism>
<protein>
    <submittedName>
        <fullName evidence="1">Uncharacterized protein</fullName>
    </submittedName>
</protein>
<name>A0A9Q3CDQ8_9BASI</name>
<reference evidence="1" key="1">
    <citation type="submission" date="2021-03" db="EMBL/GenBank/DDBJ databases">
        <title>Draft genome sequence of rust myrtle Austropuccinia psidii MF-1, a brazilian biotype.</title>
        <authorList>
            <person name="Quecine M.C."/>
            <person name="Pachon D.M.R."/>
            <person name="Bonatelli M.L."/>
            <person name="Correr F.H."/>
            <person name="Franceschini L.M."/>
            <person name="Leite T.F."/>
            <person name="Margarido G.R.A."/>
            <person name="Almeida C.A."/>
            <person name="Ferrarezi J.A."/>
            <person name="Labate C.A."/>
        </authorList>
    </citation>
    <scope>NUCLEOTIDE SEQUENCE</scope>
    <source>
        <strain evidence="1">MF-1</strain>
    </source>
</reference>
<dbReference type="Proteomes" id="UP000765509">
    <property type="component" value="Unassembled WGS sequence"/>
</dbReference>
<comment type="caution">
    <text evidence="1">The sequence shown here is derived from an EMBL/GenBank/DDBJ whole genome shotgun (WGS) entry which is preliminary data.</text>
</comment>
<evidence type="ECO:0000313" key="1">
    <source>
        <dbReference type="EMBL" id="MBW0481280.1"/>
    </source>
</evidence>
<dbReference type="AlphaFoldDB" id="A0A9Q3CDQ8"/>
<proteinExistence type="predicted"/>
<gene>
    <name evidence="1" type="ORF">O181_020995</name>
</gene>
<evidence type="ECO:0000313" key="2">
    <source>
        <dbReference type="Proteomes" id="UP000765509"/>
    </source>
</evidence>
<keyword evidence="2" id="KW-1185">Reference proteome</keyword>
<accession>A0A9Q3CDQ8</accession>
<sequence>MKSDSPSAKFNQMQTAVMIAINQIGHFAQQINISNKLDDLSNKIDINFSKLSQVILKTNENSLNIEKQLSNTIDLYFKKLFDQITIFQRNIILVDKNNRARINNQHVDEFVETEILEPLYSLKTGLILTNFPRTIKDLEKLSLNELKLLLEELDEVVPDGKSQRKQALKLALGMRRRSCAEALFQKDHINGNLQADLEASTMPPWINGGGRAPSWKTH</sequence>